<proteinExistence type="predicted"/>
<dbReference type="SUPFAM" id="SSF46785">
    <property type="entry name" value="Winged helix' DNA-binding domain"/>
    <property type="match status" value="1"/>
</dbReference>
<sequence length="221" mass="24005">MGENMRTYVSPIGYNSTSVVRPVLSRGLDSGDEIRLLRPHEESDGQRATEAIGDVERLLNEIEPDVTLTVEWITYDDYAAAVLECSEIIIGADGDVIVNLGGGARDILVPLTTAALVHSEAIATMVTFSDIDGAVRELESPMITASVPENVVSTLEAVADHVDRVSTPTLTEELDRSKSSITRHVNLLEEEGLVQTEKHGRTKVVELTFAGELYLRIDGNC</sequence>
<dbReference type="Gene3D" id="1.10.10.10">
    <property type="entry name" value="Winged helix-like DNA-binding domain superfamily/Winged helix DNA-binding domain"/>
    <property type="match status" value="1"/>
</dbReference>
<evidence type="ECO:0000313" key="3">
    <source>
        <dbReference type="EMBL" id="MFC4246114.1"/>
    </source>
</evidence>
<dbReference type="InterPro" id="IPR036388">
    <property type="entry name" value="WH-like_DNA-bd_sf"/>
</dbReference>
<reference evidence="3 4" key="1">
    <citation type="journal article" date="2014" name="Int. J. Syst. Evol. Microbiol.">
        <title>Complete genome sequence of Corynebacterium casei LMG S-19264T (=DSM 44701T), isolated from a smear-ripened cheese.</title>
        <authorList>
            <consortium name="US DOE Joint Genome Institute (JGI-PGF)"/>
            <person name="Walter F."/>
            <person name="Albersmeier A."/>
            <person name="Kalinowski J."/>
            <person name="Ruckert C."/>
        </authorList>
    </citation>
    <scope>NUCLEOTIDE SEQUENCE [LARGE SCALE GENOMIC DNA]</scope>
    <source>
        <strain evidence="3 4">IBRC-M 10912</strain>
    </source>
</reference>
<gene>
    <name evidence="3" type="primary">csa3</name>
    <name evidence="3" type="ORF">ACFOZ7_03770</name>
</gene>
<organism evidence="3 4">
    <name type="scientific">Natribaculum luteum</name>
    <dbReference type="NCBI Taxonomy" id="1586232"/>
    <lineage>
        <taxon>Archaea</taxon>
        <taxon>Methanobacteriati</taxon>
        <taxon>Methanobacteriota</taxon>
        <taxon>Stenosarchaea group</taxon>
        <taxon>Halobacteria</taxon>
        <taxon>Halobacteriales</taxon>
        <taxon>Natrialbaceae</taxon>
        <taxon>Natribaculum</taxon>
    </lineage>
</organism>
<feature type="domain" description="Csa3 N-terminal" evidence="2">
    <location>
        <begin position="6"/>
        <end position="120"/>
    </location>
</feature>
<dbReference type="InterPro" id="IPR010163">
    <property type="entry name" value="Csa3"/>
</dbReference>
<dbReference type="InterPro" id="IPR000835">
    <property type="entry name" value="HTH_MarR-typ"/>
</dbReference>
<dbReference type="RefSeq" id="WP_322987058.1">
    <property type="nucleotide sequence ID" value="NZ_CP095398.1"/>
</dbReference>
<dbReference type="Gene3D" id="3.40.50.11700">
    <property type="match status" value="1"/>
</dbReference>
<dbReference type="GeneID" id="71856450"/>
<name>A0ABD5NWS6_9EURY</name>
<evidence type="ECO:0000259" key="1">
    <source>
        <dbReference type="Pfam" id="PF12802"/>
    </source>
</evidence>
<evidence type="ECO:0000259" key="2">
    <source>
        <dbReference type="Pfam" id="PF22662"/>
    </source>
</evidence>
<protein>
    <submittedName>
        <fullName evidence="3">CRISPR-associated CARF protein Csa3</fullName>
    </submittedName>
</protein>
<dbReference type="AlphaFoldDB" id="A0ABD5NWS6"/>
<dbReference type="Pfam" id="PF22662">
    <property type="entry name" value="Csa3_N"/>
    <property type="match status" value="1"/>
</dbReference>
<dbReference type="NCBIfam" id="TIGR01884">
    <property type="entry name" value="cas_HTH"/>
    <property type="match status" value="1"/>
</dbReference>
<dbReference type="InterPro" id="IPR036390">
    <property type="entry name" value="WH_DNA-bd_sf"/>
</dbReference>
<accession>A0ABD5NWS6</accession>
<dbReference type="InterPro" id="IPR054588">
    <property type="entry name" value="Csa3_N"/>
</dbReference>
<comment type="caution">
    <text evidence="3">The sequence shown here is derived from an EMBL/GenBank/DDBJ whole genome shotgun (WGS) entry which is preliminary data.</text>
</comment>
<dbReference type="EMBL" id="JBHSDJ010000012">
    <property type="protein sequence ID" value="MFC4246114.1"/>
    <property type="molecule type" value="Genomic_DNA"/>
</dbReference>
<evidence type="ECO:0000313" key="4">
    <source>
        <dbReference type="Proteomes" id="UP001595821"/>
    </source>
</evidence>
<dbReference type="GO" id="GO:0006355">
    <property type="term" value="P:regulation of DNA-templated transcription"/>
    <property type="evidence" value="ECO:0007669"/>
    <property type="project" value="UniProtKB-ARBA"/>
</dbReference>
<dbReference type="Pfam" id="PF12802">
    <property type="entry name" value="MarR_2"/>
    <property type="match status" value="1"/>
</dbReference>
<feature type="domain" description="HTH marR-type" evidence="1">
    <location>
        <begin position="152"/>
        <end position="200"/>
    </location>
</feature>
<dbReference type="Proteomes" id="UP001595821">
    <property type="component" value="Unassembled WGS sequence"/>
</dbReference>